<dbReference type="EMBL" id="KN124001">
    <property type="protein sequence ID" value="KFO22572.1"/>
    <property type="molecule type" value="Genomic_DNA"/>
</dbReference>
<feature type="region of interest" description="Disordered" evidence="1">
    <location>
        <begin position="69"/>
        <end position="88"/>
    </location>
</feature>
<proteinExistence type="predicted"/>
<accession>A0A091CVH0</accession>
<evidence type="ECO:0000313" key="3">
    <source>
        <dbReference type="Proteomes" id="UP000028990"/>
    </source>
</evidence>
<evidence type="ECO:0000313" key="2">
    <source>
        <dbReference type="EMBL" id="KFO22572.1"/>
    </source>
</evidence>
<protein>
    <submittedName>
        <fullName evidence="2">Uncharacterized protein</fullName>
    </submittedName>
</protein>
<gene>
    <name evidence="2" type="ORF">H920_16027</name>
</gene>
<keyword evidence="3" id="KW-1185">Reference proteome</keyword>
<dbReference type="Proteomes" id="UP000028990">
    <property type="component" value="Unassembled WGS sequence"/>
</dbReference>
<sequence length="222" mass="23341">MQGEACLDSPQPKRAGSPGRSCGKPVTAECPRRRRCWSDSPPRPHVCGRHWCAVHTTFSEQVSLTPLAGEETGSLRPNGPSHPAPARKPRVAPACLALGSSSESAEWFPSPLVLEKAEEQLASPGGEVFSKRIQEKAGLREEENTARYGGEGVRVVGGERPCCVTGLFTGRVDASGSAVGPPCDPDTVKPSEVVRLVAPIAAFLPPLGVSGCTPQADREPSS</sequence>
<feature type="region of interest" description="Disordered" evidence="1">
    <location>
        <begin position="1"/>
        <end position="28"/>
    </location>
</feature>
<reference evidence="2 3" key="1">
    <citation type="submission" date="2013-11" db="EMBL/GenBank/DDBJ databases">
        <title>The Damaraland mole rat (Fukomys damarensis) genome and evolution of African mole rats.</title>
        <authorList>
            <person name="Gladyshev V.N."/>
            <person name="Fang X."/>
        </authorList>
    </citation>
    <scope>NUCLEOTIDE SEQUENCE [LARGE SCALE GENOMIC DNA]</scope>
    <source>
        <tissue evidence="2">Liver</tissue>
    </source>
</reference>
<evidence type="ECO:0000256" key="1">
    <source>
        <dbReference type="SAM" id="MobiDB-lite"/>
    </source>
</evidence>
<name>A0A091CVH0_FUKDA</name>
<dbReference type="AlphaFoldDB" id="A0A091CVH0"/>
<organism evidence="2 3">
    <name type="scientific">Fukomys damarensis</name>
    <name type="common">Damaraland mole rat</name>
    <name type="synonym">Cryptomys damarensis</name>
    <dbReference type="NCBI Taxonomy" id="885580"/>
    <lineage>
        <taxon>Eukaryota</taxon>
        <taxon>Metazoa</taxon>
        <taxon>Chordata</taxon>
        <taxon>Craniata</taxon>
        <taxon>Vertebrata</taxon>
        <taxon>Euteleostomi</taxon>
        <taxon>Mammalia</taxon>
        <taxon>Eutheria</taxon>
        <taxon>Euarchontoglires</taxon>
        <taxon>Glires</taxon>
        <taxon>Rodentia</taxon>
        <taxon>Hystricomorpha</taxon>
        <taxon>Bathyergidae</taxon>
        <taxon>Fukomys</taxon>
    </lineage>
</organism>